<protein>
    <submittedName>
        <fullName evidence="1">Uncharacterized protein</fullName>
    </submittedName>
</protein>
<gene>
    <name evidence="1" type="ORF">Tco_0992779</name>
</gene>
<keyword evidence="2" id="KW-1185">Reference proteome</keyword>
<evidence type="ECO:0000313" key="2">
    <source>
        <dbReference type="Proteomes" id="UP001151760"/>
    </source>
</evidence>
<sequence length="136" mass="15389">MWKIIRLSTASYLEHLEQSTNNLLKPSMTTCSKTGVSLGFPVRTRQSSNYCYILDDKQGFAAALAVLVTGASQSRQHESHHRFFPVDTSLIQIESRKSPTKSLIDVGSRRISIFTVNTKEYHSDVLAIITRIMRRT</sequence>
<dbReference type="EMBL" id="BQNB010016956">
    <property type="protein sequence ID" value="GJT57725.1"/>
    <property type="molecule type" value="Genomic_DNA"/>
</dbReference>
<evidence type="ECO:0000313" key="1">
    <source>
        <dbReference type="EMBL" id="GJT57725.1"/>
    </source>
</evidence>
<organism evidence="1 2">
    <name type="scientific">Tanacetum coccineum</name>
    <dbReference type="NCBI Taxonomy" id="301880"/>
    <lineage>
        <taxon>Eukaryota</taxon>
        <taxon>Viridiplantae</taxon>
        <taxon>Streptophyta</taxon>
        <taxon>Embryophyta</taxon>
        <taxon>Tracheophyta</taxon>
        <taxon>Spermatophyta</taxon>
        <taxon>Magnoliopsida</taxon>
        <taxon>eudicotyledons</taxon>
        <taxon>Gunneridae</taxon>
        <taxon>Pentapetalae</taxon>
        <taxon>asterids</taxon>
        <taxon>campanulids</taxon>
        <taxon>Asterales</taxon>
        <taxon>Asteraceae</taxon>
        <taxon>Asteroideae</taxon>
        <taxon>Anthemideae</taxon>
        <taxon>Anthemidinae</taxon>
        <taxon>Tanacetum</taxon>
    </lineage>
</organism>
<dbReference type="Proteomes" id="UP001151760">
    <property type="component" value="Unassembled WGS sequence"/>
</dbReference>
<reference evidence="1" key="1">
    <citation type="journal article" date="2022" name="Int. J. Mol. Sci.">
        <title>Draft Genome of Tanacetum Coccineum: Genomic Comparison of Closely Related Tanacetum-Family Plants.</title>
        <authorList>
            <person name="Yamashiro T."/>
            <person name="Shiraishi A."/>
            <person name="Nakayama K."/>
            <person name="Satake H."/>
        </authorList>
    </citation>
    <scope>NUCLEOTIDE SEQUENCE</scope>
</reference>
<accession>A0ABQ5F3E9</accession>
<proteinExistence type="predicted"/>
<name>A0ABQ5F3E9_9ASTR</name>
<reference evidence="1" key="2">
    <citation type="submission" date="2022-01" db="EMBL/GenBank/DDBJ databases">
        <authorList>
            <person name="Yamashiro T."/>
            <person name="Shiraishi A."/>
            <person name="Satake H."/>
            <person name="Nakayama K."/>
        </authorList>
    </citation>
    <scope>NUCLEOTIDE SEQUENCE</scope>
</reference>
<comment type="caution">
    <text evidence="1">The sequence shown here is derived from an EMBL/GenBank/DDBJ whole genome shotgun (WGS) entry which is preliminary data.</text>
</comment>